<organism evidence="1 2">
    <name type="scientific">Gordonia cholesterolivorans</name>
    <dbReference type="NCBI Taxonomy" id="559625"/>
    <lineage>
        <taxon>Bacteria</taxon>
        <taxon>Bacillati</taxon>
        <taxon>Actinomycetota</taxon>
        <taxon>Actinomycetes</taxon>
        <taxon>Mycobacteriales</taxon>
        <taxon>Gordoniaceae</taxon>
        <taxon>Gordonia</taxon>
    </lineage>
</organism>
<sequence>MPFRLTDVESGGTAQPVFGAVHAPGSGRFVSEREGPVMEAVEINAGAWYLRALRHDERLSDVPALELLGVGDPVEYIRAADAAWADESRLTWAVCVPTTGELAALIGVDAAGSVAGLARDGYDAALAAAVDPATRCASALLDVEAAALRSGLPGR</sequence>
<dbReference type="Proteomes" id="UP001501170">
    <property type="component" value="Unassembled WGS sequence"/>
</dbReference>
<accession>A0ABP5UF95</accession>
<proteinExistence type="predicted"/>
<reference evidence="2" key="1">
    <citation type="journal article" date="2019" name="Int. J. Syst. Evol. Microbiol.">
        <title>The Global Catalogue of Microorganisms (GCM) 10K type strain sequencing project: providing services to taxonomists for standard genome sequencing and annotation.</title>
        <authorList>
            <consortium name="The Broad Institute Genomics Platform"/>
            <consortium name="The Broad Institute Genome Sequencing Center for Infectious Disease"/>
            <person name="Wu L."/>
            <person name="Ma J."/>
        </authorList>
    </citation>
    <scope>NUCLEOTIDE SEQUENCE [LARGE SCALE GENOMIC DNA]</scope>
    <source>
        <strain evidence="2">JCM 16227</strain>
    </source>
</reference>
<keyword evidence="2" id="KW-1185">Reference proteome</keyword>
<comment type="caution">
    <text evidence="1">The sequence shown here is derived from an EMBL/GenBank/DDBJ whole genome shotgun (WGS) entry which is preliminary data.</text>
</comment>
<protein>
    <submittedName>
        <fullName evidence="1">Uncharacterized protein</fullName>
    </submittedName>
</protein>
<name>A0ABP5UF95_9ACTN</name>
<dbReference type="EMBL" id="BAAARB010000006">
    <property type="protein sequence ID" value="GAA2377138.1"/>
    <property type="molecule type" value="Genomic_DNA"/>
</dbReference>
<gene>
    <name evidence="1" type="ORF">GCM10009855_15690</name>
</gene>
<evidence type="ECO:0000313" key="2">
    <source>
        <dbReference type="Proteomes" id="UP001501170"/>
    </source>
</evidence>
<evidence type="ECO:0000313" key="1">
    <source>
        <dbReference type="EMBL" id="GAA2377138.1"/>
    </source>
</evidence>